<dbReference type="InterPro" id="IPR058163">
    <property type="entry name" value="LysR-type_TF_proteobact-type"/>
</dbReference>
<dbReference type="Pfam" id="PF00126">
    <property type="entry name" value="HTH_1"/>
    <property type="match status" value="1"/>
</dbReference>
<evidence type="ECO:0000256" key="2">
    <source>
        <dbReference type="ARBA" id="ARBA00023015"/>
    </source>
</evidence>
<gene>
    <name evidence="7" type="ORF">PQR62_15765</name>
</gene>
<protein>
    <submittedName>
        <fullName evidence="7">LysR family transcriptional regulator</fullName>
    </submittedName>
</protein>
<sequence length="336" mass="37378">MDKFDWNDLQAFLAVVRVGRLTVAARKLGVDHSTLSRRISGLEQAIGAPLFDRRATGYVLTVEGERLIPDAEAMENLAIRISTRQDDPAQGLTGSVRIGTPEAWGTYFMARQLQGLAQLHPELEIELIANPRMFSLSKREADLAVSMTRPEQGRLYARRLNDYELGVYASRTYLQNHGPVGSRAQLEEHPWVGYVEDLMWSAELDYLAEISSTLRPRIRISNIISQVQAVAAGVGLGVLPCFLARREPDLVRLLPDDVRLQRSYWLLTHADARDLVRVNVVAEFIMQRLQALGAAFWMDAGGEGIAELAGTSAAKEPKASKPGHVFHKALKKRSDP</sequence>
<feature type="compositionally biased region" description="Basic residues" evidence="5">
    <location>
        <begin position="324"/>
        <end position="336"/>
    </location>
</feature>
<name>A0ABW9AD71_9BURK</name>
<dbReference type="SUPFAM" id="SSF46785">
    <property type="entry name" value="Winged helix' DNA-binding domain"/>
    <property type="match status" value="1"/>
</dbReference>
<evidence type="ECO:0000313" key="8">
    <source>
        <dbReference type="Proteomes" id="UP001629246"/>
    </source>
</evidence>
<evidence type="ECO:0000256" key="3">
    <source>
        <dbReference type="ARBA" id="ARBA00023125"/>
    </source>
</evidence>
<comment type="similarity">
    <text evidence="1">Belongs to the LysR transcriptional regulatory family.</text>
</comment>
<dbReference type="PANTHER" id="PTHR30537">
    <property type="entry name" value="HTH-TYPE TRANSCRIPTIONAL REGULATOR"/>
    <property type="match status" value="1"/>
</dbReference>
<dbReference type="RefSeq" id="WP_408158926.1">
    <property type="nucleotide sequence ID" value="NZ_JAQQFM010000006.1"/>
</dbReference>
<evidence type="ECO:0000256" key="1">
    <source>
        <dbReference type="ARBA" id="ARBA00009437"/>
    </source>
</evidence>
<accession>A0ABW9AD71</accession>
<reference evidence="7 8" key="1">
    <citation type="journal article" date="2024" name="Chem. Sci.">
        <title>Discovery of megapolipeptins by genome mining of a Burkholderiales bacteria collection.</title>
        <authorList>
            <person name="Paulo B.S."/>
            <person name="Recchia M.J.J."/>
            <person name="Lee S."/>
            <person name="Fergusson C.H."/>
            <person name="Romanowski S.B."/>
            <person name="Hernandez A."/>
            <person name="Krull N."/>
            <person name="Liu D.Y."/>
            <person name="Cavanagh H."/>
            <person name="Bos A."/>
            <person name="Gray C.A."/>
            <person name="Murphy B.T."/>
            <person name="Linington R.G."/>
            <person name="Eustaquio A.S."/>
        </authorList>
    </citation>
    <scope>NUCLEOTIDE SEQUENCE [LARGE SCALE GENOMIC DNA]</scope>
    <source>
        <strain evidence="7 8">RL21-008-BIB-A</strain>
    </source>
</reference>
<organism evidence="7 8">
    <name type="scientific">Herbaspirillum lusitanum</name>
    <dbReference type="NCBI Taxonomy" id="213312"/>
    <lineage>
        <taxon>Bacteria</taxon>
        <taxon>Pseudomonadati</taxon>
        <taxon>Pseudomonadota</taxon>
        <taxon>Betaproteobacteria</taxon>
        <taxon>Burkholderiales</taxon>
        <taxon>Oxalobacteraceae</taxon>
        <taxon>Herbaspirillum</taxon>
    </lineage>
</organism>
<dbReference type="Pfam" id="PF03466">
    <property type="entry name" value="LysR_substrate"/>
    <property type="match status" value="1"/>
</dbReference>
<dbReference type="InterPro" id="IPR036390">
    <property type="entry name" value="WH_DNA-bd_sf"/>
</dbReference>
<dbReference type="InterPro" id="IPR036388">
    <property type="entry name" value="WH-like_DNA-bd_sf"/>
</dbReference>
<dbReference type="PANTHER" id="PTHR30537:SF3">
    <property type="entry name" value="TRANSCRIPTIONAL REGULATORY PROTEIN"/>
    <property type="match status" value="1"/>
</dbReference>
<proteinExistence type="inferred from homology"/>
<evidence type="ECO:0000256" key="5">
    <source>
        <dbReference type="SAM" id="MobiDB-lite"/>
    </source>
</evidence>
<keyword evidence="8" id="KW-1185">Reference proteome</keyword>
<dbReference type="Gene3D" id="3.40.190.290">
    <property type="match status" value="1"/>
</dbReference>
<feature type="domain" description="HTH lysR-type" evidence="6">
    <location>
        <begin position="4"/>
        <end position="61"/>
    </location>
</feature>
<dbReference type="Proteomes" id="UP001629246">
    <property type="component" value="Unassembled WGS sequence"/>
</dbReference>
<keyword evidence="3" id="KW-0238">DNA-binding</keyword>
<dbReference type="SUPFAM" id="SSF53850">
    <property type="entry name" value="Periplasmic binding protein-like II"/>
    <property type="match status" value="1"/>
</dbReference>
<dbReference type="PROSITE" id="PS50931">
    <property type="entry name" value="HTH_LYSR"/>
    <property type="match status" value="1"/>
</dbReference>
<evidence type="ECO:0000259" key="6">
    <source>
        <dbReference type="PROSITE" id="PS50931"/>
    </source>
</evidence>
<evidence type="ECO:0000256" key="4">
    <source>
        <dbReference type="ARBA" id="ARBA00023163"/>
    </source>
</evidence>
<feature type="region of interest" description="Disordered" evidence="5">
    <location>
        <begin position="312"/>
        <end position="336"/>
    </location>
</feature>
<dbReference type="InterPro" id="IPR000847">
    <property type="entry name" value="LysR_HTH_N"/>
</dbReference>
<keyword evidence="4" id="KW-0804">Transcription</keyword>
<dbReference type="InterPro" id="IPR005119">
    <property type="entry name" value="LysR_subst-bd"/>
</dbReference>
<dbReference type="Gene3D" id="1.10.10.10">
    <property type="entry name" value="Winged helix-like DNA-binding domain superfamily/Winged helix DNA-binding domain"/>
    <property type="match status" value="1"/>
</dbReference>
<evidence type="ECO:0000313" key="7">
    <source>
        <dbReference type="EMBL" id="MFL9925738.1"/>
    </source>
</evidence>
<comment type="caution">
    <text evidence="7">The sequence shown here is derived from an EMBL/GenBank/DDBJ whole genome shotgun (WGS) entry which is preliminary data.</text>
</comment>
<keyword evidence="2" id="KW-0805">Transcription regulation</keyword>
<dbReference type="EMBL" id="JAQQFM010000006">
    <property type="protein sequence ID" value="MFL9925738.1"/>
    <property type="molecule type" value="Genomic_DNA"/>
</dbReference>